<organism evidence="1 4">
    <name type="scientific">Medicago truncatula</name>
    <name type="common">Barrel medic</name>
    <name type="synonym">Medicago tribuloides</name>
    <dbReference type="NCBI Taxonomy" id="3880"/>
    <lineage>
        <taxon>Eukaryota</taxon>
        <taxon>Viridiplantae</taxon>
        <taxon>Streptophyta</taxon>
        <taxon>Embryophyta</taxon>
        <taxon>Tracheophyta</taxon>
        <taxon>Spermatophyta</taxon>
        <taxon>Magnoliopsida</taxon>
        <taxon>eudicotyledons</taxon>
        <taxon>Gunneridae</taxon>
        <taxon>Pentapetalae</taxon>
        <taxon>rosids</taxon>
        <taxon>fabids</taxon>
        <taxon>Fabales</taxon>
        <taxon>Fabaceae</taxon>
        <taxon>Papilionoideae</taxon>
        <taxon>50 kb inversion clade</taxon>
        <taxon>NPAAA clade</taxon>
        <taxon>Hologalegina</taxon>
        <taxon>IRL clade</taxon>
        <taxon>Trifolieae</taxon>
        <taxon>Medicago</taxon>
    </lineage>
</organism>
<evidence type="ECO:0000313" key="2">
    <source>
        <dbReference type="EMBL" id="RHN67924.1"/>
    </source>
</evidence>
<dbReference type="PaxDb" id="3880-AES70769"/>
<dbReference type="EMBL" id="PSQE01000003">
    <property type="protein sequence ID" value="RHN67924.1"/>
    <property type="molecule type" value="Genomic_DNA"/>
</dbReference>
<dbReference type="HOGENOM" id="CLU_2964306_0_0_1"/>
<evidence type="ECO:0000313" key="5">
    <source>
        <dbReference type="Proteomes" id="UP000265566"/>
    </source>
</evidence>
<gene>
    <name evidence="1" type="ordered locus">MTR_3g062150</name>
    <name evidence="2" type="ORF">MtrunA17_Chr3g0108081</name>
</gene>
<proteinExistence type="predicted"/>
<reference evidence="5" key="4">
    <citation type="journal article" date="2018" name="Nat. Plants">
        <title>Whole-genome landscape of Medicago truncatula symbiotic genes.</title>
        <authorList>
            <person name="Pecrix Y."/>
            <person name="Staton S.E."/>
            <person name="Sallet E."/>
            <person name="Lelandais-Briere C."/>
            <person name="Moreau S."/>
            <person name="Carrere S."/>
            <person name="Blein T."/>
            <person name="Jardinaud M.F."/>
            <person name="Latrasse D."/>
            <person name="Zouine M."/>
            <person name="Zahm M."/>
            <person name="Kreplak J."/>
            <person name="Mayjonade B."/>
            <person name="Satge C."/>
            <person name="Perez M."/>
            <person name="Cauet S."/>
            <person name="Marande W."/>
            <person name="Chantry-Darmon C."/>
            <person name="Lopez-Roques C."/>
            <person name="Bouchez O."/>
            <person name="Berard A."/>
            <person name="Debelle F."/>
            <person name="Munos S."/>
            <person name="Bendahmane A."/>
            <person name="Berges H."/>
            <person name="Niebel A."/>
            <person name="Buitink J."/>
            <person name="Frugier F."/>
            <person name="Benhamed M."/>
            <person name="Crespi M."/>
            <person name="Gouzy J."/>
            <person name="Gamas P."/>
        </authorList>
    </citation>
    <scope>NUCLEOTIDE SEQUENCE [LARGE SCALE GENOMIC DNA]</scope>
    <source>
        <strain evidence="5">cv. Jemalong A17</strain>
    </source>
</reference>
<reference evidence="1 4" key="2">
    <citation type="journal article" date="2014" name="BMC Genomics">
        <title>An improved genome release (version Mt4.0) for the model legume Medicago truncatula.</title>
        <authorList>
            <person name="Tang H."/>
            <person name="Krishnakumar V."/>
            <person name="Bidwell S."/>
            <person name="Rosen B."/>
            <person name="Chan A."/>
            <person name="Zhou S."/>
            <person name="Gentzbittel L."/>
            <person name="Childs K.L."/>
            <person name="Yandell M."/>
            <person name="Gundlach H."/>
            <person name="Mayer K.F."/>
            <person name="Schwartz D.C."/>
            <person name="Town C.D."/>
        </authorList>
    </citation>
    <scope>GENOME REANNOTATION</scope>
    <source>
        <strain evidence="3 4">cv. Jemalong A17</strain>
    </source>
</reference>
<name>G7J2A6_MEDTR</name>
<dbReference type="EMBL" id="CM001219">
    <property type="protein sequence ID" value="AES70769.1"/>
    <property type="molecule type" value="Genomic_DNA"/>
</dbReference>
<evidence type="ECO:0000313" key="1">
    <source>
        <dbReference type="EMBL" id="AES70769.1"/>
    </source>
</evidence>
<dbReference type="AlphaFoldDB" id="G7J2A6"/>
<dbReference type="Gramene" id="rna16182">
    <property type="protein sequence ID" value="RHN67924.1"/>
    <property type="gene ID" value="gene16182"/>
</dbReference>
<dbReference type="Proteomes" id="UP000265566">
    <property type="component" value="Chromosome 3"/>
</dbReference>
<sequence length="59" mass="6758">MVKTISGYITILWDQGNCNPVPRFCSSRIQNHVAAMERKKIIIIMKKKLESVLLCFGFS</sequence>
<keyword evidence="4" id="KW-1185">Reference proteome</keyword>
<reference evidence="2" key="5">
    <citation type="journal article" date="2018" name="Nat. Plants">
        <title>Whole-genome landscape of Medicago truncatula symbiotic genes.</title>
        <authorList>
            <person name="Pecrix Y."/>
            <person name="Gamas P."/>
            <person name="Carrere S."/>
        </authorList>
    </citation>
    <scope>NUCLEOTIDE SEQUENCE</scope>
    <source>
        <tissue evidence="2">Leaves</tissue>
    </source>
</reference>
<evidence type="ECO:0000313" key="4">
    <source>
        <dbReference type="Proteomes" id="UP000002051"/>
    </source>
</evidence>
<protein>
    <submittedName>
        <fullName evidence="1 3">Uncharacterized protein</fullName>
    </submittedName>
</protein>
<reference evidence="1 4" key="1">
    <citation type="journal article" date="2011" name="Nature">
        <title>The Medicago genome provides insight into the evolution of rhizobial symbioses.</title>
        <authorList>
            <person name="Young N.D."/>
            <person name="Debelle F."/>
            <person name="Oldroyd G.E."/>
            <person name="Geurts R."/>
            <person name="Cannon S.B."/>
            <person name="Udvardi M.K."/>
            <person name="Benedito V.A."/>
            <person name="Mayer K.F."/>
            <person name="Gouzy J."/>
            <person name="Schoof H."/>
            <person name="Van de Peer Y."/>
            <person name="Proost S."/>
            <person name="Cook D.R."/>
            <person name="Meyers B.C."/>
            <person name="Spannagl M."/>
            <person name="Cheung F."/>
            <person name="De Mita S."/>
            <person name="Krishnakumar V."/>
            <person name="Gundlach H."/>
            <person name="Zhou S."/>
            <person name="Mudge J."/>
            <person name="Bharti A.K."/>
            <person name="Murray J.D."/>
            <person name="Naoumkina M.A."/>
            <person name="Rosen B."/>
            <person name="Silverstein K.A."/>
            <person name="Tang H."/>
            <person name="Rombauts S."/>
            <person name="Zhao P.X."/>
            <person name="Zhou P."/>
            <person name="Barbe V."/>
            <person name="Bardou P."/>
            <person name="Bechner M."/>
            <person name="Bellec A."/>
            <person name="Berger A."/>
            <person name="Berges H."/>
            <person name="Bidwell S."/>
            <person name="Bisseling T."/>
            <person name="Choisne N."/>
            <person name="Couloux A."/>
            <person name="Denny R."/>
            <person name="Deshpande S."/>
            <person name="Dai X."/>
            <person name="Doyle J.J."/>
            <person name="Dudez A.M."/>
            <person name="Farmer A.D."/>
            <person name="Fouteau S."/>
            <person name="Franken C."/>
            <person name="Gibelin C."/>
            <person name="Gish J."/>
            <person name="Goldstein S."/>
            <person name="Gonzalez A.J."/>
            <person name="Green P.J."/>
            <person name="Hallab A."/>
            <person name="Hartog M."/>
            <person name="Hua A."/>
            <person name="Humphray S.J."/>
            <person name="Jeong D.H."/>
            <person name="Jing Y."/>
            <person name="Jocker A."/>
            <person name="Kenton S.M."/>
            <person name="Kim D.J."/>
            <person name="Klee K."/>
            <person name="Lai H."/>
            <person name="Lang C."/>
            <person name="Lin S."/>
            <person name="Macmil S.L."/>
            <person name="Magdelenat G."/>
            <person name="Matthews L."/>
            <person name="McCorrison J."/>
            <person name="Monaghan E.L."/>
            <person name="Mun J.H."/>
            <person name="Najar F.Z."/>
            <person name="Nicholson C."/>
            <person name="Noirot C."/>
            <person name="O'Bleness M."/>
            <person name="Paule C.R."/>
            <person name="Poulain J."/>
            <person name="Prion F."/>
            <person name="Qin B."/>
            <person name="Qu C."/>
            <person name="Retzel E.F."/>
            <person name="Riddle C."/>
            <person name="Sallet E."/>
            <person name="Samain S."/>
            <person name="Samson N."/>
            <person name="Sanders I."/>
            <person name="Saurat O."/>
            <person name="Scarpelli C."/>
            <person name="Schiex T."/>
            <person name="Segurens B."/>
            <person name="Severin A.J."/>
            <person name="Sherrier D.J."/>
            <person name="Shi R."/>
            <person name="Sims S."/>
            <person name="Singer S.R."/>
            <person name="Sinharoy S."/>
            <person name="Sterck L."/>
            <person name="Viollet A."/>
            <person name="Wang B.B."/>
            <person name="Wang K."/>
            <person name="Wang M."/>
            <person name="Wang X."/>
            <person name="Warfsmann J."/>
            <person name="Weissenbach J."/>
            <person name="White D.D."/>
            <person name="White J.D."/>
            <person name="Wiley G.B."/>
            <person name="Wincker P."/>
            <person name="Xing Y."/>
            <person name="Yang L."/>
            <person name="Yao Z."/>
            <person name="Ying F."/>
            <person name="Zhai J."/>
            <person name="Zhou L."/>
            <person name="Zuber A."/>
            <person name="Denarie J."/>
            <person name="Dixon R.A."/>
            <person name="May G.D."/>
            <person name="Schwartz D.C."/>
            <person name="Rogers J."/>
            <person name="Quetier F."/>
            <person name="Town C.D."/>
            <person name="Roe B.A."/>
        </authorList>
    </citation>
    <scope>NUCLEOTIDE SEQUENCE [LARGE SCALE GENOMIC DNA]</scope>
    <source>
        <strain evidence="1">A17</strain>
        <strain evidence="3 4">cv. Jemalong A17</strain>
    </source>
</reference>
<dbReference type="Proteomes" id="UP000002051">
    <property type="component" value="Chromosome 3"/>
</dbReference>
<evidence type="ECO:0000313" key="3">
    <source>
        <dbReference type="EnsemblPlants" id="AES70769"/>
    </source>
</evidence>
<reference evidence="3" key="3">
    <citation type="submission" date="2015-04" db="UniProtKB">
        <authorList>
            <consortium name="EnsemblPlants"/>
        </authorList>
    </citation>
    <scope>IDENTIFICATION</scope>
    <source>
        <strain evidence="3">cv. Jemalong A17</strain>
    </source>
</reference>
<dbReference type="EnsemblPlants" id="AES70769">
    <property type="protein sequence ID" value="AES70769"/>
    <property type="gene ID" value="MTR_3g062150"/>
</dbReference>
<accession>G7J2A6</accession>